<reference evidence="1 2" key="1">
    <citation type="submission" date="2021-03" db="EMBL/GenBank/DDBJ databases">
        <authorList>
            <person name="King G.J."/>
            <person name="Bancroft I."/>
            <person name="Baten A."/>
            <person name="Bloomfield J."/>
            <person name="Borpatragohain P."/>
            <person name="He Z."/>
            <person name="Irish N."/>
            <person name="Irwin J."/>
            <person name="Liu K."/>
            <person name="Mauleon R.P."/>
            <person name="Moore J."/>
            <person name="Morris R."/>
            <person name="Ostergaard L."/>
            <person name="Wang B."/>
            <person name="Wells R."/>
        </authorList>
    </citation>
    <scope>NUCLEOTIDE SEQUENCE [LARGE SCALE GENOMIC DNA]</scope>
    <source>
        <strain evidence="1">R-o-18</strain>
        <tissue evidence="1">Leaf</tissue>
    </source>
</reference>
<gene>
    <name evidence="1" type="primary">A09g504830.1_BraROA</name>
    <name evidence="1" type="ORF">IGI04_034986</name>
</gene>
<dbReference type="Proteomes" id="UP000823674">
    <property type="component" value="Chromosome A09"/>
</dbReference>
<keyword evidence="2" id="KW-1185">Reference proteome</keyword>
<organism evidence="1 2">
    <name type="scientific">Brassica rapa subsp. trilocularis</name>
    <dbReference type="NCBI Taxonomy" id="1813537"/>
    <lineage>
        <taxon>Eukaryota</taxon>
        <taxon>Viridiplantae</taxon>
        <taxon>Streptophyta</taxon>
        <taxon>Embryophyta</taxon>
        <taxon>Tracheophyta</taxon>
        <taxon>Spermatophyta</taxon>
        <taxon>Magnoliopsida</taxon>
        <taxon>eudicotyledons</taxon>
        <taxon>Gunneridae</taxon>
        <taxon>Pentapetalae</taxon>
        <taxon>rosids</taxon>
        <taxon>malvids</taxon>
        <taxon>Brassicales</taxon>
        <taxon>Brassicaceae</taxon>
        <taxon>Brassiceae</taxon>
        <taxon>Brassica</taxon>
    </lineage>
</organism>
<sequence length="62" mass="6771">MSTKYKLLGGVEESCPLSSVDDIAGAVHQMLSIIEEDPFCCSLVPELPFGFPFNHSNATHFL</sequence>
<protein>
    <submittedName>
        <fullName evidence="1">Uncharacterized protein</fullName>
    </submittedName>
</protein>
<accession>A0ABQ7LCL6</accession>
<comment type="caution">
    <text evidence="1">The sequence shown here is derived from an EMBL/GenBank/DDBJ whole genome shotgun (WGS) entry which is preliminary data.</text>
</comment>
<evidence type="ECO:0000313" key="1">
    <source>
        <dbReference type="EMBL" id="KAG5383516.1"/>
    </source>
</evidence>
<evidence type="ECO:0000313" key="2">
    <source>
        <dbReference type="Proteomes" id="UP000823674"/>
    </source>
</evidence>
<name>A0ABQ7LCL6_BRACM</name>
<proteinExistence type="predicted"/>
<dbReference type="EMBL" id="JADBGQ010000008">
    <property type="protein sequence ID" value="KAG5383516.1"/>
    <property type="molecule type" value="Genomic_DNA"/>
</dbReference>